<dbReference type="Proteomes" id="UP000738349">
    <property type="component" value="Unassembled WGS sequence"/>
</dbReference>
<accession>A0A9P9EQ42</accession>
<evidence type="ECO:0000259" key="1">
    <source>
        <dbReference type="PROSITE" id="PS50097"/>
    </source>
</evidence>
<dbReference type="PANTHER" id="PTHR47843:SF5">
    <property type="entry name" value="BTB_POZ DOMAIN PROTEIN"/>
    <property type="match status" value="1"/>
</dbReference>
<evidence type="ECO:0000313" key="3">
    <source>
        <dbReference type="Proteomes" id="UP000738349"/>
    </source>
</evidence>
<dbReference type="InterPro" id="IPR000210">
    <property type="entry name" value="BTB/POZ_dom"/>
</dbReference>
<reference evidence="2" key="1">
    <citation type="journal article" date="2021" name="Nat. Commun.">
        <title>Genetic determinants of endophytism in the Arabidopsis root mycobiome.</title>
        <authorList>
            <person name="Mesny F."/>
            <person name="Miyauchi S."/>
            <person name="Thiergart T."/>
            <person name="Pickel B."/>
            <person name="Atanasova L."/>
            <person name="Karlsson M."/>
            <person name="Huettel B."/>
            <person name="Barry K.W."/>
            <person name="Haridas S."/>
            <person name="Chen C."/>
            <person name="Bauer D."/>
            <person name="Andreopoulos W."/>
            <person name="Pangilinan J."/>
            <person name="LaButti K."/>
            <person name="Riley R."/>
            <person name="Lipzen A."/>
            <person name="Clum A."/>
            <person name="Drula E."/>
            <person name="Henrissat B."/>
            <person name="Kohler A."/>
            <person name="Grigoriev I.V."/>
            <person name="Martin F.M."/>
            <person name="Hacquard S."/>
        </authorList>
    </citation>
    <scope>NUCLEOTIDE SEQUENCE</scope>
    <source>
        <strain evidence="2">MPI-CAGE-AT-0147</strain>
    </source>
</reference>
<feature type="domain" description="BTB" evidence="1">
    <location>
        <begin position="23"/>
        <end position="83"/>
    </location>
</feature>
<comment type="caution">
    <text evidence="2">The sequence shown here is derived from an EMBL/GenBank/DDBJ whole genome shotgun (WGS) entry which is preliminary data.</text>
</comment>
<gene>
    <name evidence="2" type="ORF">EDB81DRAFT_899047</name>
</gene>
<name>A0A9P9EQ42_9HYPO</name>
<dbReference type="InterPro" id="IPR011333">
    <property type="entry name" value="SKP1/BTB/POZ_sf"/>
</dbReference>
<dbReference type="PROSITE" id="PS50097">
    <property type="entry name" value="BTB"/>
    <property type="match status" value="1"/>
</dbReference>
<sequence length="239" mass="27074">MAPQRLEGFLSALKEYYNADTLSDVIITCEGKEFKVHGVILSAHSKFFAKALDGNWKESSERKIDIKDFDTSVVDAMLHFIYSFDYSNDYGTSSMVFDAQVYQIADKYDISALKAHAKDKFDAAITTGWSMDDFPLAVMVVYESTPSADRGLRDLVVETSRKNIDQLLKLDGFCELIRKMSDFAADLIPFLCGKPSASIGRYKCPSCFHPFHGEFSSGAYYCPHCSRRRSDWESFQEKD</sequence>
<dbReference type="SMART" id="SM00225">
    <property type="entry name" value="BTB"/>
    <property type="match status" value="1"/>
</dbReference>
<dbReference type="PANTHER" id="PTHR47843">
    <property type="entry name" value="BTB DOMAIN-CONTAINING PROTEIN-RELATED"/>
    <property type="match status" value="1"/>
</dbReference>
<dbReference type="EMBL" id="JAGMUV010000010">
    <property type="protein sequence ID" value="KAH7141754.1"/>
    <property type="molecule type" value="Genomic_DNA"/>
</dbReference>
<dbReference type="CDD" id="cd18186">
    <property type="entry name" value="BTB_POZ_ZBTB_KLHL-like"/>
    <property type="match status" value="1"/>
</dbReference>
<dbReference type="Pfam" id="PF00651">
    <property type="entry name" value="BTB"/>
    <property type="match status" value="1"/>
</dbReference>
<dbReference type="SUPFAM" id="SSF54695">
    <property type="entry name" value="POZ domain"/>
    <property type="match status" value="1"/>
</dbReference>
<proteinExistence type="predicted"/>
<dbReference type="Gene3D" id="3.30.710.10">
    <property type="entry name" value="Potassium Channel Kv1.1, Chain A"/>
    <property type="match status" value="1"/>
</dbReference>
<protein>
    <submittedName>
        <fullName evidence="2">BTB/POZ protein</fullName>
    </submittedName>
</protein>
<evidence type="ECO:0000313" key="2">
    <source>
        <dbReference type="EMBL" id="KAH7141754.1"/>
    </source>
</evidence>
<keyword evidence="3" id="KW-1185">Reference proteome</keyword>
<organism evidence="2 3">
    <name type="scientific">Dactylonectria macrodidyma</name>
    <dbReference type="NCBI Taxonomy" id="307937"/>
    <lineage>
        <taxon>Eukaryota</taxon>
        <taxon>Fungi</taxon>
        <taxon>Dikarya</taxon>
        <taxon>Ascomycota</taxon>
        <taxon>Pezizomycotina</taxon>
        <taxon>Sordariomycetes</taxon>
        <taxon>Hypocreomycetidae</taxon>
        <taxon>Hypocreales</taxon>
        <taxon>Nectriaceae</taxon>
        <taxon>Dactylonectria</taxon>
    </lineage>
</organism>
<dbReference type="OrthoDB" id="6359816at2759"/>
<dbReference type="AlphaFoldDB" id="A0A9P9EQ42"/>